<keyword evidence="2" id="KW-0946">Virion</keyword>
<reference evidence="2" key="1">
    <citation type="submission" date="2020-08" db="EMBL/GenBank/DDBJ databases">
        <title>Genome public.</title>
        <authorList>
            <person name="Liu C."/>
            <person name="Sun Q."/>
        </authorList>
    </citation>
    <scope>NUCLEOTIDE SEQUENCE</scope>
    <source>
        <strain evidence="2">BX21</strain>
    </source>
</reference>
<keyword evidence="2" id="KW-0167">Capsid protein</keyword>
<gene>
    <name evidence="2" type="ORF">H8707_06160</name>
</gene>
<dbReference type="Gene3D" id="1.20.1260.10">
    <property type="match status" value="1"/>
</dbReference>
<keyword evidence="3" id="KW-1185">Reference proteome</keyword>
<accession>A0A926ES16</accession>
<evidence type="ECO:0000313" key="3">
    <source>
        <dbReference type="Proteomes" id="UP000601171"/>
    </source>
</evidence>
<evidence type="ECO:0000313" key="2">
    <source>
        <dbReference type="EMBL" id="MBC8587816.1"/>
    </source>
</evidence>
<proteinExistence type="predicted"/>
<feature type="compositionally biased region" description="Low complexity" evidence="1">
    <location>
        <begin position="69"/>
        <end position="106"/>
    </location>
</feature>
<dbReference type="InterPro" id="IPR009078">
    <property type="entry name" value="Ferritin-like_SF"/>
</dbReference>
<dbReference type="AlphaFoldDB" id="A0A926ES16"/>
<dbReference type="InterPro" id="IPR012347">
    <property type="entry name" value="Ferritin-like"/>
</dbReference>
<dbReference type="EMBL" id="JACRTG010000016">
    <property type="protein sequence ID" value="MBC8587816.1"/>
    <property type="molecule type" value="Genomic_DNA"/>
</dbReference>
<organism evidence="2 3">
    <name type="scientific">Paratissierella segnis</name>
    <dbReference type="NCBI Taxonomy" id="2763679"/>
    <lineage>
        <taxon>Bacteria</taxon>
        <taxon>Bacillati</taxon>
        <taxon>Bacillota</taxon>
        <taxon>Tissierellia</taxon>
        <taxon>Tissierellales</taxon>
        <taxon>Tissierellaceae</taxon>
        <taxon>Paratissierella</taxon>
    </lineage>
</organism>
<comment type="caution">
    <text evidence="2">The sequence shown here is derived from an EMBL/GenBank/DDBJ whole genome shotgun (WGS) entry which is preliminary data.</text>
</comment>
<evidence type="ECO:0000256" key="1">
    <source>
        <dbReference type="SAM" id="MobiDB-lite"/>
    </source>
</evidence>
<dbReference type="RefSeq" id="WP_262429264.1">
    <property type="nucleotide sequence ID" value="NZ_JACRTG010000016.1"/>
</dbReference>
<dbReference type="Proteomes" id="UP000601171">
    <property type="component" value="Unassembled WGS sequence"/>
</dbReference>
<protein>
    <submittedName>
        <fullName evidence="2">Spore coat protein</fullName>
    </submittedName>
</protein>
<dbReference type="Pfam" id="PF07875">
    <property type="entry name" value="Coat_F"/>
    <property type="match status" value="1"/>
</dbReference>
<feature type="region of interest" description="Disordered" evidence="1">
    <location>
        <begin position="68"/>
        <end position="108"/>
    </location>
</feature>
<dbReference type="CDD" id="cd00657">
    <property type="entry name" value="Ferritin_like"/>
    <property type="match status" value="1"/>
</dbReference>
<dbReference type="SUPFAM" id="SSF47240">
    <property type="entry name" value="Ferritin-like"/>
    <property type="match status" value="1"/>
</dbReference>
<sequence>MATNLSKKEELLLKDQKSHEEVCIEKYTNYAEQAQDPELKQLFNQYLSQEEQHLNTLNQIMSGQVPNLQAQQGGQSGQQGQQGQQSGQNQNSQQSGQNQQYGMQSSKSTGMVEQSDIELCKDVLMTEKYVSNTYDTAIFEFRDTNIRNALNHIQKEEQQHGEGVFNYMYSKGMYNVE</sequence>
<name>A0A926ES16_9FIRM</name>
<dbReference type="InterPro" id="IPR012851">
    <property type="entry name" value="Spore_coat_CotF-like"/>
</dbReference>